<accession>E3RKT5</accession>
<dbReference type="HOGENOM" id="CLU_1050283_0_0_1"/>
<feature type="region of interest" description="Disordered" evidence="1">
    <location>
        <begin position="210"/>
        <end position="242"/>
    </location>
</feature>
<dbReference type="KEGG" id="pte:PTT_08878"/>
<evidence type="ECO:0000256" key="1">
    <source>
        <dbReference type="SAM" id="MobiDB-lite"/>
    </source>
</evidence>
<organism evidence="3">
    <name type="scientific">Pyrenophora teres f. teres (strain 0-1)</name>
    <name type="common">Barley net blotch fungus</name>
    <name type="synonym">Drechslera teres f. teres</name>
    <dbReference type="NCBI Taxonomy" id="861557"/>
    <lineage>
        <taxon>Eukaryota</taxon>
        <taxon>Fungi</taxon>
        <taxon>Dikarya</taxon>
        <taxon>Ascomycota</taxon>
        <taxon>Pezizomycotina</taxon>
        <taxon>Dothideomycetes</taxon>
        <taxon>Pleosporomycetidae</taxon>
        <taxon>Pleosporales</taxon>
        <taxon>Pleosporineae</taxon>
        <taxon>Pleosporaceae</taxon>
        <taxon>Pyrenophora</taxon>
    </lineage>
</organism>
<protein>
    <submittedName>
        <fullName evidence="2">Uncharacterized protein</fullName>
    </submittedName>
</protein>
<dbReference type="AlphaFoldDB" id="E3RKT5"/>
<keyword evidence="3" id="KW-1185">Reference proteome</keyword>
<proteinExistence type="predicted"/>
<gene>
    <name evidence="2" type="ORF">PTT_08878</name>
</gene>
<feature type="compositionally biased region" description="Basic and acidic residues" evidence="1">
    <location>
        <begin position="131"/>
        <end position="143"/>
    </location>
</feature>
<evidence type="ECO:0000313" key="2">
    <source>
        <dbReference type="EMBL" id="EFQ93665.1"/>
    </source>
</evidence>
<name>E3RKT5_PYRTT</name>
<dbReference type="Proteomes" id="UP000001067">
    <property type="component" value="Unassembled WGS sequence"/>
</dbReference>
<reference evidence="2 3" key="1">
    <citation type="journal article" date="2010" name="Genome Biol.">
        <title>A first genome assembly of the barley fungal pathogen Pyrenophora teres f. teres.</title>
        <authorList>
            <person name="Ellwood S.R."/>
            <person name="Liu Z."/>
            <person name="Syme R.A."/>
            <person name="Lai Z."/>
            <person name="Hane J.K."/>
            <person name="Keiper F."/>
            <person name="Moffat C.S."/>
            <person name="Oliver R.P."/>
            <person name="Friesen T.L."/>
        </authorList>
    </citation>
    <scope>NUCLEOTIDE SEQUENCE [LARGE SCALE GENOMIC DNA]</scope>
    <source>
        <strain evidence="2 3">0-1</strain>
    </source>
</reference>
<sequence>MARDKRPVRTNPFVPAESHGRNIVQHQLNRSLPVPTNWVEQTVKQTKEPRRPDFENTLHIITSRLDRWPVIPDELEWAIKLTQKEEELAMVQMIGIVKGDIRNAKWKAREKKNEEQRQQEGVGMPQPSRQKGTEKQTGLKHDEELEPQQAKSFEGKGKKRARGPEPELQQPKRFKCKCKGKGKEPAEAPFLKSDLDPLIKWPTKLTIINRAPGEKRKAKPNVYLPKSEGESEPDPDPSVKWPSKLTLVNRAPGEERKLKLKIPLP</sequence>
<evidence type="ECO:0000313" key="3">
    <source>
        <dbReference type="Proteomes" id="UP000001067"/>
    </source>
</evidence>
<dbReference type="EMBL" id="GL533704">
    <property type="protein sequence ID" value="EFQ93665.1"/>
    <property type="molecule type" value="Genomic_DNA"/>
</dbReference>
<feature type="region of interest" description="Disordered" evidence="1">
    <location>
        <begin position="107"/>
        <end position="192"/>
    </location>
</feature>